<accession>A0A4S1W5L9</accession>
<evidence type="ECO:0008006" key="3">
    <source>
        <dbReference type="Google" id="ProtNLM"/>
    </source>
</evidence>
<comment type="caution">
    <text evidence="1">The sequence shown here is derived from an EMBL/GenBank/DDBJ whole genome shotgun (WGS) entry which is preliminary data.</text>
</comment>
<protein>
    <recommendedName>
        <fullName evidence="3">DUF3558 domain-containing protein</fullName>
    </recommendedName>
</protein>
<proteinExistence type="predicted"/>
<evidence type="ECO:0000313" key="2">
    <source>
        <dbReference type="Proteomes" id="UP000309848"/>
    </source>
</evidence>
<name>A0A4S1W5L9_9SPHN</name>
<sequence length="181" mass="18078">MSGPRKRAGAGAMAAGLLLVGCGGSNGTPPQSDAGETARAPVAGRWDARDACPSLGRDRAAALGGAAVTDARLETISAGGGGLAAACTFTYANGATLMVLTREAPDADATSTAIEHARTGGGLAPPADPVPGLGKAAFWSDAGKQAQLFIDDRRYVTINFFKLPAGDDARARSLAIAKALL</sequence>
<gene>
    <name evidence="1" type="ORF">E5A74_19800</name>
</gene>
<evidence type="ECO:0000313" key="1">
    <source>
        <dbReference type="EMBL" id="TGX37593.1"/>
    </source>
</evidence>
<organism evidence="1 2">
    <name type="scientific">Sphingomonas naasensis</name>
    <dbReference type="NCBI Taxonomy" id="1344951"/>
    <lineage>
        <taxon>Bacteria</taxon>
        <taxon>Pseudomonadati</taxon>
        <taxon>Pseudomonadota</taxon>
        <taxon>Alphaproteobacteria</taxon>
        <taxon>Sphingomonadales</taxon>
        <taxon>Sphingomonadaceae</taxon>
        <taxon>Sphingomonas</taxon>
    </lineage>
</organism>
<reference evidence="1 2" key="1">
    <citation type="submission" date="2019-04" db="EMBL/GenBank/DDBJ databases">
        <title>Sphingomonas psychrotolerans sp. nov., isolated from soil in the Tianshan Mountains, Xinjiang, China.</title>
        <authorList>
            <person name="Luo Y."/>
            <person name="Sheng H."/>
        </authorList>
    </citation>
    <scope>NUCLEOTIDE SEQUENCE [LARGE SCALE GENOMIC DNA]</scope>
    <source>
        <strain evidence="1 2">KIS18-15</strain>
    </source>
</reference>
<dbReference type="OrthoDB" id="7597020at2"/>
<dbReference type="AlphaFoldDB" id="A0A4S1W5L9"/>
<dbReference type="EMBL" id="SRXU01000012">
    <property type="protein sequence ID" value="TGX37593.1"/>
    <property type="molecule type" value="Genomic_DNA"/>
</dbReference>
<dbReference type="RefSeq" id="WP_135987357.1">
    <property type="nucleotide sequence ID" value="NZ_JAASQM010000002.1"/>
</dbReference>
<dbReference type="PROSITE" id="PS51257">
    <property type="entry name" value="PROKAR_LIPOPROTEIN"/>
    <property type="match status" value="1"/>
</dbReference>
<keyword evidence="2" id="KW-1185">Reference proteome</keyword>
<dbReference type="Proteomes" id="UP000309848">
    <property type="component" value="Unassembled WGS sequence"/>
</dbReference>